<name>A0ABC9CED8_9POAL</name>
<feature type="domain" description="F-box protein AT5G49610-like beta-propeller" evidence="1">
    <location>
        <begin position="76"/>
        <end position="320"/>
    </location>
</feature>
<dbReference type="Pfam" id="PF23635">
    <property type="entry name" value="Beta-prop_AT5G49610-like"/>
    <property type="match status" value="1"/>
</dbReference>
<dbReference type="PANTHER" id="PTHR33186">
    <property type="entry name" value="OS10G0136150 PROTEIN-RELATED"/>
    <property type="match status" value="1"/>
</dbReference>
<dbReference type="AlphaFoldDB" id="A0ABC9CED8"/>
<reference evidence="2" key="1">
    <citation type="submission" date="2024-10" db="EMBL/GenBank/DDBJ databases">
        <authorList>
            <person name="Ryan C."/>
        </authorList>
    </citation>
    <scope>NUCLEOTIDE SEQUENCE [LARGE SCALE GENOMIC DNA]</scope>
</reference>
<dbReference type="InterPro" id="IPR056594">
    <property type="entry name" value="AT5G49610-like_b-prop"/>
</dbReference>
<dbReference type="Proteomes" id="UP001497457">
    <property type="component" value="Chromosome 29rd"/>
</dbReference>
<protein>
    <recommendedName>
        <fullName evidence="1">F-box protein AT5G49610-like beta-propeller domain-containing protein</fullName>
    </recommendedName>
</protein>
<accession>A0ABC9CED8</accession>
<dbReference type="PANTHER" id="PTHR33186:SF16">
    <property type="entry name" value="F-BOX ASSOCIATED DOMAIN-CONTAINING PROTEIN"/>
    <property type="match status" value="1"/>
</dbReference>
<keyword evidence="3" id="KW-1185">Reference proteome</keyword>
<gene>
    <name evidence="2" type="ORF">URODEC1_LOCUS74219</name>
</gene>
<evidence type="ECO:0000259" key="1">
    <source>
        <dbReference type="Pfam" id="PF23635"/>
    </source>
</evidence>
<organism evidence="2 3">
    <name type="scientific">Urochloa decumbens</name>
    <dbReference type="NCBI Taxonomy" id="240449"/>
    <lineage>
        <taxon>Eukaryota</taxon>
        <taxon>Viridiplantae</taxon>
        <taxon>Streptophyta</taxon>
        <taxon>Embryophyta</taxon>
        <taxon>Tracheophyta</taxon>
        <taxon>Spermatophyta</taxon>
        <taxon>Magnoliopsida</taxon>
        <taxon>Liliopsida</taxon>
        <taxon>Poales</taxon>
        <taxon>Poaceae</taxon>
        <taxon>PACMAD clade</taxon>
        <taxon>Panicoideae</taxon>
        <taxon>Panicodae</taxon>
        <taxon>Paniceae</taxon>
        <taxon>Melinidinae</taxon>
        <taxon>Urochloa</taxon>
    </lineage>
</organism>
<sequence length="366" mass="41108">MEILLRLPPVPSSLPRVQALPPPILGFFDGFSNALFNPTLDTPDRVPSACLFRQALRRDDRDIYKFLGYRHGLALILNRTRLEVTVWDPVSGDHRRVAVPPFCNENTSLVVRNGALLCDDGGHDGMVPLEAFKVILVRHDWPVAENSTAFACLYEAQTSVWCDLISTPIKAPVSMRNPSILVGNSLCWLLHGYDNGGILEFCLGKRSLAVIKHPVDAHFTEDSDIQILRLEDSRLGLAILSGATIQLWVRKPYTSNVSRWLLQKTIDLDELLSLRSPVERSWHDLMGYNEDGHVIFISRAFQVFMIQLKSMQFRKLFESHVITTYHPYTCFYVTGRTIGSGDAKAETLNITATGSGDTETQTLNIK</sequence>
<evidence type="ECO:0000313" key="2">
    <source>
        <dbReference type="EMBL" id="CAL5018419.1"/>
    </source>
</evidence>
<proteinExistence type="predicted"/>
<dbReference type="EMBL" id="OZ075139">
    <property type="protein sequence ID" value="CAL5018419.1"/>
    <property type="molecule type" value="Genomic_DNA"/>
</dbReference>
<evidence type="ECO:0000313" key="3">
    <source>
        <dbReference type="Proteomes" id="UP001497457"/>
    </source>
</evidence>